<reference evidence="2" key="1">
    <citation type="submission" date="2020-01" db="EMBL/GenBank/DDBJ databases">
        <authorList>
            <person name="Meier V. D."/>
            <person name="Meier V D."/>
        </authorList>
    </citation>
    <scope>NUCLEOTIDE SEQUENCE</scope>
    <source>
        <strain evidence="2">HLG_WM_MAG_02</strain>
    </source>
</reference>
<accession>A0A6S6UF29</accession>
<gene>
    <name evidence="2" type="ORF">HELGO_WM27566</name>
</gene>
<feature type="coiled-coil region" evidence="1">
    <location>
        <begin position="23"/>
        <end position="85"/>
    </location>
</feature>
<protein>
    <submittedName>
        <fullName evidence="2">Uncharacterized protein</fullName>
    </submittedName>
</protein>
<evidence type="ECO:0000313" key="2">
    <source>
        <dbReference type="EMBL" id="CAA6827587.1"/>
    </source>
</evidence>
<dbReference type="AlphaFoldDB" id="A0A6S6UF29"/>
<proteinExistence type="predicted"/>
<name>A0A6S6UF29_9BACT</name>
<dbReference type="EMBL" id="CACVAZ010000222">
    <property type="protein sequence ID" value="CAA6827587.1"/>
    <property type="molecule type" value="Genomic_DNA"/>
</dbReference>
<feature type="non-terminal residue" evidence="2">
    <location>
        <position position="1"/>
    </location>
</feature>
<evidence type="ECO:0000256" key="1">
    <source>
        <dbReference type="SAM" id="Coils"/>
    </source>
</evidence>
<organism evidence="2">
    <name type="scientific">uncultured Sulfurovum sp</name>
    <dbReference type="NCBI Taxonomy" id="269237"/>
    <lineage>
        <taxon>Bacteria</taxon>
        <taxon>Pseudomonadati</taxon>
        <taxon>Campylobacterota</taxon>
        <taxon>Epsilonproteobacteria</taxon>
        <taxon>Campylobacterales</taxon>
        <taxon>Sulfurovaceae</taxon>
        <taxon>Sulfurovum</taxon>
        <taxon>environmental samples</taxon>
    </lineage>
</organism>
<keyword evidence="1" id="KW-0175">Coiled coil</keyword>
<sequence length="104" mass="12468">HIERLQEEKRGINKKFKHAEFIARKRKKDIEKIQSEKNNLSLKLKNTESVLIKEKYKLQEQQNGMKQLSKQNNELLNDFIEIKEKRNLQLINPIRFIKNIKGGI</sequence>